<evidence type="ECO:0000259" key="1">
    <source>
        <dbReference type="Pfam" id="PF03101"/>
    </source>
</evidence>
<dbReference type="InterPro" id="IPR004330">
    <property type="entry name" value="FAR1_DNA_bnd_dom"/>
</dbReference>
<evidence type="ECO:0000313" key="4">
    <source>
        <dbReference type="RefSeq" id="XP_056697679.1"/>
    </source>
</evidence>
<protein>
    <submittedName>
        <fullName evidence="4">Protein FAR1-RELATED SEQUENCE 5-like</fullName>
    </submittedName>
</protein>
<name>A0ABM3RPY1_SPIOL</name>
<evidence type="ECO:0000313" key="3">
    <source>
        <dbReference type="Proteomes" id="UP000813463"/>
    </source>
</evidence>
<feature type="domain" description="MULE transposase" evidence="2">
    <location>
        <begin position="230"/>
        <end position="323"/>
    </location>
</feature>
<dbReference type="PANTHER" id="PTHR47718:SF18">
    <property type="entry name" value="PROTEIN FAR1-RELATED SEQUENCE 5-LIKE"/>
    <property type="match status" value="1"/>
</dbReference>
<reference evidence="4" key="2">
    <citation type="submission" date="2025-08" db="UniProtKB">
        <authorList>
            <consortium name="RefSeq"/>
        </authorList>
    </citation>
    <scope>IDENTIFICATION</scope>
    <source>
        <tissue evidence="4">Leaf</tissue>
    </source>
</reference>
<dbReference type="GeneID" id="110798494"/>
<gene>
    <name evidence="4" type="primary">LOC110798494</name>
</gene>
<dbReference type="InterPro" id="IPR018289">
    <property type="entry name" value="MULE_transposase_dom"/>
</dbReference>
<feature type="domain" description="FAR1" evidence="1">
    <location>
        <begin position="114"/>
        <end position="164"/>
    </location>
</feature>
<reference evidence="3" key="1">
    <citation type="journal article" date="2021" name="Nat. Commun.">
        <title>Genomic analyses provide insights into spinach domestication and the genetic basis of agronomic traits.</title>
        <authorList>
            <person name="Cai X."/>
            <person name="Sun X."/>
            <person name="Xu C."/>
            <person name="Sun H."/>
            <person name="Wang X."/>
            <person name="Ge C."/>
            <person name="Zhang Z."/>
            <person name="Wang Q."/>
            <person name="Fei Z."/>
            <person name="Jiao C."/>
            <person name="Wang Q."/>
        </authorList>
    </citation>
    <scope>NUCLEOTIDE SEQUENCE [LARGE SCALE GENOMIC DNA]</scope>
    <source>
        <strain evidence="3">cv. Varoflay</strain>
    </source>
</reference>
<keyword evidence="3" id="KW-1185">Reference proteome</keyword>
<organism evidence="3 4">
    <name type="scientific">Spinacia oleracea</name>
    <name type="common">Spinach</name>
    <dbReference type="NCBI Taxonomy" id="3562"/>
    <lineage>
        <taxon>Eukaryota</taxon>
        <taxon>Viridiplantae</taxon>
        <taxon>Streptophyta</taxon>
        <taxon>Embryophyta</taxon>
        <taxon>Tracheophyta</taxon>
        <taxon>Spermatophyta</taxon>
        <taxon>Magnoliopsida</taxon>
        <taxon>eudicotyledons</taxon>
        <taxon>Gunneridae</taxon>
        <taxon>Pentapetalae</taxon>
        <taxon>Caryophyllales</taxon>
        <taxon>Chenopodiaceae</taxon>
        <taxon>Chenopodioideae</taxon>
        <taxon>Anserineae</taxon>
        <taxon>Spinacia</taxon>
    </lineage>
</organism>
<dbReference type="RefSeq" id="XP_056697679.1">
    <property type="nucleotide sequence ID" value="XM_056841701.1"/>
</dbReference>
<dbReference type="Pfam" id="PF03101">
    <property type="entry name" value="FAR1"/>
    <property type="match status" value="1"/>
</dbReference>
<dbReference type="PANTHER" id="PTHR47718">
    <property type="entry name" value="OS01G0519700 PROTEIN"/>
    <property type="match status" value="1"/>
</dbReference>
<proteinExistence type="predicted"/>
<dbReference type="Pfam" id="PF10551">
    <property type="entry name" value="MULE"/>
    <property type="match status" value="1"/>
</dbReference>
<sequence>MRWYYKLPSKLLHTISPLNSNCKGQPSLISAINNTLETRRIQEQVIRALFLFVMATAEVDLLSHSSSSSVTSYLIHLVFTSLSPGGTREWIPSCSEELKPIVGMNFKDPEEGLSFYKAYATASGFTSRKSTTTRRKKTDVVAFQYFVCNKEGFKASRKPIVEAVEEKLDKAWSTRRRILTRDNIDLVKAFRIMKELTESYDNVDAEGHLCRAFWADPICRKNYALFGDMVSFDTTFKTNRYNMIFRPFTRVDHHKKCITFVAAFISNEDIVSFEWVFRTFVKAMGGNEPLCLITDEDPAMKVSFPKVFPSTEHRFCMWHIMKKMPEKVCCDLPPDSDFLQKICKAVWSVEIELAEFEERWTKIYDKREMWIPAYFRDLFWCGIMRTTSRSESENNFYTKFTNPHLTLVEFYMRFQSALDAQRHTQGENDNSSKHKHPECKTRSAIEKFAFEVYTTTVFYEFQDEVELALFSCGLDGFKKEFGLEVYTIGEGCRVRKFDVLFNVETLDTSCLCKSLKGKGFLVSIWFGFGRQNIFSKFPRLMCLIDGV</sequence>
<evidence type="ECO:0000259" key="2">
    <source>
        <dbReference type="Pfam" id="PF10551"/>
    </source>
</evidence>
<dbReference type="Proteomes" id="UP000813463">
    <property type="component" value="Chromosome 4"/>
</dbReference>
<accession>A0ABM3RPY1</accession>